<dbReference type="InterPro" id="IPR013320">
    <property type="entry name" value="ConA-like_dom_sf"/>
</dbReference>
<protein>
    <recommendedName>
        <fullName evidence="2">Galectin</fullName>
    </recommendedName>
</protein>
<dbReference type="InterPro" id="IPR044156">
    <property type="entry name" value="Galectin-like"/>
</dbReference>
<feature type="domain" description="Galectin" evidence="3">
    <location>
        <begin position="22"/>
        <end position="154"/>
    </location>
</feature>
<dbReference type="InterPro" id="IPR001079">
    <property type="entry name" value="Galectin_CRD"/>
</dbReference>
<dbReference type="PROSITE" id="PS51304">
    <property type="entry name" value="GALECTIN"/>
    <property type="match status" value="2"/>
</dbReference>
<sequence length="344" mass="38989">MEVGVDALDFVVVQTDVSDPPYIDDLPDITEPGSCIRINGFVKPYCRRFAVNLMTSRALNSDIALHINPRISQRYVVRNSRLNCSWEDEETTSINKFEFDRNKKFNLDIVITDKEYLISANGQHVCGYVFRIPTSKVKVLMVEGAVEVYGVEYSKLQMYPAPSPSNAPFSVPTGDGLDHVADQQLDVPVTAVLPRGFQRGWQLEIYGRVKILPHAFYINLQVGTQLWPHPIVPLHLNPRFRALHGKHLLVRNAWIDGAWGSEERTAGVQFSPGAPFSIAIQKNEHHFSVWVDGQLVGELQFRGASEVDTVYIHGDVNVGRIYMKTFFDDDYFRKSQEDLNVHSL</sequence>
<dbReference type="SMART" id="SM00908">
    <property type="entry name" value="Gal-bind_lectin"/>
    <property type="match status" value="2"/>
</dbReference>
<evidence type="ECO:0000256" key="1">
    <source>
        <dbReference type="ARBA" id="ARBA00022734"/>
    </source>
</evidence>
<feature type="domain" description="Galectin" evidence="3">
    <location>
        <begin position="189"/>
        <end position="324"/>
    </location>
</feature>
<dbReference type="CDD" id="cd00070">
    <property type="entry name" value="GLECT"/>
    <property type="match status" value="2"/>
</dbReference>
<dbReference type="SUPFAM" id="SSF49899">
    <property type="entry name" value="Concanavalin A-like lectins/glucanases"/>
    <property type="match status" value="2"/>
</dbReference>
<dbReference type="PANTHER" id="PTHR11346:SF176">
    <property type="entry name" value="32 KDA BETA-GALACTOSIDE-BINDING LECTIN LEC-3"/>
    <property type="match status" value="1"/>
</dbReference>
<name>A0ABQ9K4D9_9CUCU</name>
<evidence type="ECO:0000256" key="2">
    <source>
        <dbReference type="RuleBase" id="RU102079"/>
    </source>
</evidence>
<reference evidence="4" key="1">
    <citation type="journal article" date="2023" name="Insect Mol. Biol.">
        <title>Genome sequencing provides insights into the evolution of gene families encoding plant cell wall-degrading enzymes in longhorned beetles.</title>
        <authorList>
            <person name="Shin N.R."/>
            <person name="Okamura Y."/>
            <person name="Kirsch R."/>
            <person name="Pauchet Y."/>
        </authorList>
    </citation>
    <scope>NUCLEOTIDE SEQUENCE</scope>
    <source>
        <strain evidence="4">MMC_N1</strain>
    </source>
</reference>
<dbReference type="Pfam" id="PF00337">
    <property type="entry name" value="Gal-bind_lectin"/>
    <property type="match status" value="2"/>
</dbReference>
<dbReference type="PANTHER" id="PTHR11346">
    <property type="entry name" value="GALECTIN"/>
    <property type="match status" value="1"/>
</dbReference>
<proteinExistence type="predicted"/>
<evidence type="ECO:0000313" key="5">
    <source>
        <dbReference type="Proteomes" id="UP001162164"/>
    </source>
</evidence>
<dbReference type="Gene3D" id="2.60.120.200">
    <property type="match status" value="2"/>
</dbReference>
<dbReference type="EMBL" id="JAPWTJ010000013">
    <property type="protein sequence ID" value="KAJ8985473.1"/>
    <property type="molecule type" value="Genomic_DNA"/>
</dbReference>
<evidence type="ECO:0000313" key="4">
    <source>
        <dbReference type="EMBL" id="KAJ8985473.1"/>
    </source>
</evidence>
<evidence type="ECO:0000259" key="3">
    <source>
        <dbReference type="PROSITE" id="PS51304"/>
    </source>
</evidence>
<keyword evidence="1 2" id="KW-0430">Lectin</keyword>
<comment type="caution">
    <text evidence="4">The sequence shown here is derived from an EMBL/GenBank/DDBJ whole genome shotgun (WGS) entry which is preliminary data.</text>
</comment>
<gene>
    <name evidence="4" type="ORF">NQ317_015012</name>
</gene>
<accession>A0ABQ9K4D9</accession>
<keyword evidence="5" id="KW-1185">Reference proteome</keyword>
<organism evidence="4 5">
    <name type="scientific">Molorchus minor</name>
    <dbReference type="NCBI Taxonomy" id="1323400"/>
    <lineage>
        <taxon>Eukaryota</taxon>
        <taxon>Metazoa</taxon>
        <taxon>Ecdysozoa</taxon>
        <taxon>Arthropoda</taxon>
        <taxon>Hexapoda</taxon>
        <taxon>Insecta</taxon>
        <taxon>Pterygota</taxon>
        <taxon>Neoptera</taxon>
        <taxon>Endopterygota</taxon>
        <taxon>Coleoptera</taxon>
        <taxon>Polyphaga</taxon>
        <taxon>Cucujiformia</taxon>
        <taxon>Chrysomeloidea</taxon>
        <taxon>Cerambycidae</taxon>
        <taxon>Lamiinae</taxon>
        <taxon>Monochamini</taxon>
        <taxon>Molorchus</taxon>
    </lineage>
</organism>
<dbReference type="SMART" id="SM00276">
    <property type="entry name" value="GLECT"/>
    <property type="match status" value="2"/>
</dbReference>
<dbReference type="Proteomes" id="UP001162164">
    <property type="component" value="Unassembled WGS sequence"/>
</dbReference>